<keyword evidence="2" id="KW-1133">Transmembrane helix</keyword>
<accession>A0A031JEQ2</accession>
<evidence type="ECO:0000256" key="2">
    <source>
        <dbReference type="SAM" id="Phobius"/>
    </source>
</evidence>
<name>A0A031JEQ2_9SPHN</name>
<dbReference type="PATRIC" id="fig|158500.4.peg.5367"/>
<keyword evidence="1" id="KW-0175">Coiled coil</keyword>
<dbReference type="eggNOG" id="ENOG502ZJ09">
    <property type="taxonomic scope" value="Bacteria"/>
</dbReference>
<feature type="transmembrane region" description="Helical" evidence="2">
    <location>
        <begin position="6"/>
        <end position="26"/>
    </location>
</feature>
<dbReference type="EMBL" id="JFYZ01000062">
    <property type="protein sequence ID" value="EZP71185.1"/>
    <property type="molecule type" value="Genomic_DNA"/>
</dbReference>
<dbReference type="AlphaFoldDB" id="A0A031JEQ2"/>
<feature type="coiled-coil region" evidence="1">
    <location>
        <begin position="50"/>
        <end position="77"/>
    </location>
</feature>
<protein>
    <submittedName>
        <fullName evidence="3">Uncharacterized protein</fullName>
    </submittedName>
</protein>
<proteinExistence type="predicted"/>
<gene>
    <name evidence="3" type="ORF">BV97_05290</name>
</gene>
<keyword evidence="2" id="KW-0812">Transmembrane</keyword>
<sequence>MQWGGPDFVLVIVGICTGGWVLNNWIRARHGYALEDEWGGKTERTDHAAGARLAEENAQLRARLEALESRTASLETIVTDTGYTTAAQIESLRAPLQKAASQ</sequence>
<comment type="caution">
    <text evidence="3">The sequence shown here is derived from an EMBL/GenBank/DDBJ whole genome shotgun (WGS) entry which is preliminary data.</text>
</comment>
<dbReference type="Proteomes" id="UP000024329">
    <property type="component" value="Unassembled WGS sequence"/>
</dbReference>
<organism evidence="3 4">
    <name type="scientific">Novosphingobium resinovorum</name>
    <dbReference type="NCBI Taxonomy" id="158500"/>
    <lineage>
        <taxon>Bacteria</taxon>
        <taxon>Pseudomonadati</taxon>
        <taxon>Pseudomonadota</taxon>
        <taxon>Alphaproteobacteria</taxon>
        <taxon>Sphingomonadales</taxon>
        <taxon>Sphingomonadaceae</taxon>
        <taxon>Novosphingobium</taxon>
    </lineage>
</organism>
<dbReference type="RefSeq" id="WP_008830688.1">
    <property type="nucleotide sequence ID" value="NZ_JFYZ01000062.1"/>
</dbReference>
<keyword evidence="2" id="KW-0472">Membrane</keyword>
<evidence type="ECO:0000313" key="4">
    <source>
        <dbReference type="Proteomes" id="UP000024329"/>
    </source>
</evidence>
<reference evidence="3 4" key="1">
    <citation type="submission" date="2014-03" db="EMBL/GenBank/DDBJ databases">
        <title>Whole genome sequence of Novosphingobium resinovorum KF1.</title>
        <authorList>
            <person name="Gan H.M."/>
            <person name="Gan H.Y."/>
            <person name="Chew T.H."/>
            <person name="Savka M.A."/>
        </authorList>
    </citation>
    <scope>NUCLEOTIDE SEQUENCE [LARGE SCALE GENOMIC DNA]</scope>
    <source>
        <strain evidence="3 4">KF1</strain>
    </source>
</reference>
<evidence type="ECO:0000256" key="1">
    <source>
        <dbReference type="SAM" id="Coils"/>
    </source>
</evidence>
<dbReference type="STRING" id="158500.BES08_17630"/>
<evidence type="ECO:0000313" key="3">
    <source>
        <dbReference type="EMBL" id="EZP71185.1"/>
    </source>
</evidence>